<evidence type="ECO:0000313" key="5">
    <source>
        <dbReference type="Proteomes" id="UP000008810"/>
    </source>
</evidence>
<dbReference type="Gramene" id="KQJ91164">
    <property type="protein sequence ID" value="KQJ91164"/>
    <property type="gene ID" value="BRADI_4g36020v3"/>
</dbReference>
<dbReference type="InterPro" id="IPR007201">
    <property type="entry name" value="Mei2-like_Rrm_C"/>
</dbReference>
<reference evidence="3 4" key="1">
    <citation type="journal article" date="2010" name="Nature">
        <title>Genome sequencing and analysis of the model grass Brachypodium distachyon.</title>
        <authorList>
            <consortium name="International Brachypodium Initiative"/>
        </authorList>
    </citation>
    <scope>NUCLEOTIDE SEQUENCE [LARGE SCALE GENOMIC DNA]</scope>
    <source>
        <strain evidence="3 4">Bd21</strain>
    </source>
</reference>
<dbReference type="AlphaFoldDB" id="I1IS49"/>
<feature type="domain" description="Mei2-like C-terminal RNA recognition motif" evidence="2">
    <location>
        <begin position="179"/>
        <end position="249"/>
    </location>
</feature>
<dbReference type="OrthoDB" id="417481at2759"/>
<dbReference type="EnsemblPlants" id="KQJ91164">
    <property type="protein sequence ID" value="KQJ91164"/>
    <property type="gene ID" value="BRADI_4g36020v3"/>
</dbReference>
<dbReference type="RefSeq" id="XP_014757892.1">
    <property type="nucleotide sequence ID" value="XM_014902406.1"/>
</dbReference>
<dbReference type="EMBL" id="CM000883">
    <property type="protein sequence ID" value="KQJ91164.1"/>
    <property type="molecule type" value="Genomic_DNA"/>
</dbReference>
<keyword evidence="5" id="KW-1185">Reference proteome</keyword>
<evidence type="ECO:0000313" key="4">
    <source>
        <dbReference type="EnsemblPlants" id="KQJ91164"/>
    </source>
</evidence>
<reference evidence="4" key="3">
    <citation type="submission" date="2018-08" db="UniProtKB">
        <authorList>
            <consortium name="EnsemblPlants"/>
        </authorList>
    </citation>
    <scope>IDENTIFICATION</scope>
    <source>
        <strain evidence="4">cv. Bd21</strain>
    </source>
</reference>
<dbReference type="SUPFAM" id="SSF54928">
    <property type="entry name" value="RNA-binding domain, RBD"/>
    <property type="match status" value="1"/>
</dbReference>
<accession>I1IS49</accession>
<dbReference type="GO" id="GO:1990904">
    <property type="term" value="C:ribonucleoprotein complex"/>
    <property type="evidence" value="ECO:0000318"/>
    <property type="project" value="GO_Central"/>
</dbReference>
<dbReference type="HOGENOM" id="CLU_048816_1_0_1"/>
<dbReference type="Pfam" id="PF04059">
    <property type="entry name" value="RRM_2"/>
    <property type="match status" value="1"/>
</dbReference>
<dbReference type="eggNOG" id="KOG4660">
    <property type="taxonomic scope" value="Eukaryota"/>
</dbReference>
<dbReference type="GeneID" id="100836067"/>
<dbReference type="GO" id="GO:0003723">
    <property type="term" value="F:RNA binding"/>
    <property type="evidence" value="ECO:0000318"/>
    <property type="project" value="GO_Central"/>
</dbReference>
<evidence type="ECO:0000256" key="1">
    <source>
        <dbReference type="SAM" id="MobiDB-lite"/>
    </source>
</evidence>
<reference evidence="3" key="2">
    <citation type="submission" date="2017-06" db="EMBL/GenBank/DDBJ databases">
        <title>WGS assembly of Brachypodium distachyon.</title>
        <authorList>
            <consortium name="The International Brachypodium Initiative"/>
            <person name="Lucas S."/>
            <person name="Harmon-Smith M."/>
            <person name="Lail K."/>
            <person name="Tice H."/>
            <person name="Grimwood J."/>
            <person name="Bruce D."/>
            <person name="Barry K."/>
            <person name="Shu S."/>
            <person name="Lindquist E."/>
            <person name="Wang M."/>
            <person name="Pitluck S."/>
            <person name="Vogel J.P."/>
            <person name="Garvin D.F."/>
            <person name="Mockler T.C."/>
            <person name="Schmutz J."/>
            <person name="Rokhsar D."/>
            <person name="Bevan M.W."/>
        </authorList>
    </citation>
    <scope>NUCLEOTIDE SEQUENCE</scope>
    <source>
        <strain evidence="3">Bd21</strain>
    </source>
</reference>
<dbReference type="KEGG" id="bdi:100836067"/>
<sequence>MAASSFTSHLNSRAPSYSPVALPVGCPLLPPPPLLPAYGCAVGFGSSFAPRMSCLPLAWWVQPSPPPQVLPVRHCSIEEIVDNDGSEDSPKANGAQDDNHSPRSVLTPWRRPQAALPPPSPRSWGAKPAFDPSSNKTSVMICNIPNSFSKRRLMAILDQHCAVENSKFPWRAPGGMVVRSEYNFLYVPVDFRTGFNKGYAFVNMTTAAGAWRLHAFLHGHPWALATGSRKVCEVVHAHIQGVDALVAHFSGSKFPCGEKEFLPMRFGPPRNGLRPTAERVIGRALRHR</sequence>
<evidence type="ECO:0000259" key="2">
    <source>
        <dbReference type="Pfam" id="PF04059"/>
    </source>
</evidence>
<dbReference type="InterPro" id="IPR012677">
    <property type="entry name" value="Nucleotide-bd_a/b_plait_sf"/>
</dbReference>
<evidence type="ECO:0000313" key="3">
    <source>
        <dbReference type="EMBL" id="KQJ91164.1"/>
    </source>
</evidence>
<dbReference type="Proteomes" id="UP000008810">
    <property type="component" value="Chromosome 4"/>
</dbReference>
<name>I1IS49_BRADI</name>
<proteinExistence type="predicted"/>
<feature type="region of interest" description="Disordered" evidence="1">
    <location>
        <begin position="81"/>
        <end position="131"/>
    </location>
</feature>
<organism evidence="4">
    <name type="scientific">Brachypodium distachyon</name>
    <name type="common">Purple false brome</name>
    <name type="synonym">Trachynia distachya</name>
    <dbReference type="NCBI Taxonomy" id="15368"/>
    <lineage>
        <taxon>Eukaryota</taxon>
        <taxon>Viridiplantae</taxon>
        <taxon>Streptophyta</taxon>
        <taxon>Embryophyta</taxon>
        <taxon>Tracheophyta</taxon>
        <taxon>Spermatophyta</taxon>
        <taxon>Magnoliopsida</taxon>
        <taxon>Liliopsida</taxon>
        <taxon>Poales</taxon>
        <taxon>Poaceae</taxon>
        <taxon>BOP clade</taxon>
        <taxon>Pooideae</taxon>
        <taxon>Stipodae</taxon>
        <taxon>Brachypodieae</taxon>
        <taxon>Brachypodium</taxon>
    </lineage>
</organism>
<dbReference type="Gene3D" id="3.30.70.330">
    <property type="match status" value="1"/>
</dbReference>
<dbReference type="OMA" id="PFPWAHV"/>
<protein>
    <recommendedName>
        <fullName evidence="2">Mei2-like C-terminal RNA recognition motif domain-containing protein</fullName>
    </recommendedName>
</protein>
<dbReference type="CDD" id="cd12277">
    <property type="entry name" value="RRM3_MEI2_EAR1_like"/>
    <property type="match status" value="1"/>
</dbReference>
<dbReference type="InterPro" id="IPR035979">
    <property type="entry name" value="RBD_domain_sf"/>
</dbReference>
<gene>
    <name evidence="4" type="primary">LOC100836067</name>
    <name evidence="3" type="ORF">BRADI_4g36020v3</name>
</gene>